<name>A0A2A2MC98_9GAMM</name>
<gene>
    <name evidence="2" type="ORF">CJD50_12475</name>
</gene>
<keyword evidence="1" id="KW-0812">Transmembrane</keyword>
<dbReference type="OrthoDB" id="5917531at2"/>
<dbReference type="InterPro" id="IPR019635">
    <property type="entry name" value="DUF2500"/>
</dbReference>
<comment type="caution">
    <text evidence="2">The sequence shown here is derived from an EMBL/GenBank/DDBJ whole genome shotgun (WGS) entry which is preliminary data.</text>
</comment>
<keyword evidence="1" id="KW-0472">Membrane</keyword>
<accession>A0A2A2MC98</accession>
<organism evidence="2 3">
    <name type="scientific">Hafnia paralvei</name>
    <dbReference type="NCBI Taxonomy" id="546367"/>
    <lineage>
        <taxon>Bacteria</taxon>
        <taxon>Pseudomonadati</taxon>
        <taxon>Pseudomonadota</taxon>
        <taxon>Gammaproteobacteria</taxon>
        <taxon>Enterobacterales</taxon>
        <taxon>Hafniaceae</taxon>
        <taxon>Hafnia</taxon>
    </lineage>
</organism>
<proteinExistence type="predicted"/>
<reference evidence="2 3" key="1">
    <citation type="submission" date="2017-08" db="EMBL/GenBank/DDBJ databases">
        <title>Draft Genome Sequence of Hafnia alvei CITHA-6 Isolated from Raw Bovine Milk.</title>
        <authorList>
            <person name="Culligan E.P."/>
            <person name="Mcsweeney A."/>
            <person name="O'Doherty C."/>
            <person name="Gleeson E."/>
            <person name="O'Riordan D."/>
            <person name="Sleator R.D."/>
        </authorList>
    </citation>
    <scope>NUCLEOTIDE SEQUENCE [LARGE SCALE GENOMIC DNA]</scope>
    <source>
        <strain evidence="2 3">CITHA-6</strain>
    </source>
</reference>
<keyword evidence="3" id="KW-1185">Reference proteome</keyword>
<keyword evidence="1" id="KW-1133">Transmembrane helix</keyword>
<evidence type="ECO:0000313" key="3">
    <source>
        <dbReference type="Proteomes" id="UP000218796"/>
    </source>
</evidence>
<feature type="transmembrane region" description="Helical" evidence="1">
    <location>
        <begin position="6"/>
        <end position="24"/>
    </location>
</feature>
<evidence type="ECO:0000313" key="2">
    <source>
        <dbReference type="EMBL" id="PAV96507.1"/>
    </source>
</evidence>
<dbReference type="Proteomes" id="UP000218796">
    <property type="component" value="Unassembled WGS sequence"/>
</dbReference>
<dbReference type="Pfam" id="PF10694">
    <property type="entry name" value="DUF2500"/>
    <property type="match status" value="1"/>
</dbReference>
<dbReference type="EMBL" id="NQMS01000004">
    <property type="protein sequence ID" value="PAV96507.1"/>
    <property type="molecule type" value="Genomic_DNA"/>
</dbReference>
<evidence type="ECO:0000256" key="1">
    <source>
        <dbReference type="SAM" id="Phobius"/>
    </source>
</evidence>
<dbReference type="AlphaFoldDB" id="A0A2A2MC98"/>
<sequence length="119" mass="13439">MSKPPLIFVVIVAVIVVFAAQRFMQQRRQNAINDAAPINTQKVEVSAKREFPAPNRRSRQREVIAGEDMRYEVYFKPLIGGSELKFIVPETTYHQIDKGAVGKLSTQGTRFVGFEADVK</sequence>
<dbReference type="KEGG" id="hpar:AL518_05070"/>
<protein>
    <submittedName>
        <fullName evidence="2">DUF2500 domain-containing protein</fullName>
    </submittedName>
</protein>
<dbReference type="Gene3D" id="2.40.50.660">
    <property type="match status" value="1"/>
</dbReference>
<dbReference type="RefSeq" id="WP_039186126.1">
    <property type="nucleotide sequence ID" value="NZ_CAUFSP010000023.1"/>
</dbReference>